<evidence type="ECO:0000256" key="3">
    <source>
        <dbReference type="ARBA" id="ARBA00022833"/>
    </source>
</evidence>
<sequence length="202" mass="23296">MDIEESPPVTYVATPSPQPEMNGRHTPQQCQADWSCPKCTMLNPARKIYCVACFHRHPDLTPLTCDDDGSDYTDDEDDIDEYEKFPSTAERQEIIANAIPINDAIDSSEEILETQGEEDPFHKKNSTSTSAQKKNGGWWCRRWSRLWNRRGCCWRSLGNAYTDRCRCGWRCYWNSHHKQKEGAFEGSAPRRGAIHEGQCYNR</sequence>
<evidence type="ECO:0000256" key="5">
    <source>
        <dbReference type="SAM" id="MobiDB-lite"/>
    </source>
</evidence>
<keyword evidence="3" id="KW-0862">Zinc</keyword>
<evidence type="ECO:0000256" key="4">
    <source>
        <dbReference type="PROSITE-ProRule" id="PRU00322"/>
    </source>
</evidence>
<name>A0A7S4EFK0_9STRA</name>
<feature type="region of interest" description="Disordered" evidence="5">
    <location>
        <begin position="113"/>
        <end position="134"/>
    </location>
</feature>
<dbReference type="InterPro" id="IPR001876">
    <property type="entry name" value="Znf_RanBP2"/>
</dbReference>
<protein>
    <recommendedName>
        <fullName evidence="6">RanBP2-type domain-containing protein</fullName>
    </recommendedName>
</protein>
<proteinExistence type="predicted"/>
<feature type="domain" description="RanBP2-type" evidence="6">
    <location>
        <begin position="30"/>
        <end position="59"/>
    </location>
</feature>
<evidence type="ECO:0000256" key="1">
    <source>
        <dbReference type="ARBA" id="ARBA00022723"/>
    </source>
</evidence>
<evidence type="ECO:0000259" key="6">
    <source>
        <dbReference type="PROSITE" id="PS50199"/>
    </source>
</evidence>
<feature type="region of interest" description="Disordered" evidence="5">
    <location>
        <begin position="1"/>
        <end position="26"/>
    </location>
</feature>
<dbReference type="PROSITE" id="PS01358">
    <property type="entry name" value="ZF_RANBP2_1"/>
    <property type="match status" value="1"/>
</dbReference>
<accession>A0A7S4EFK0</accession>
<dbReference type="EMBL" id="HBIX01003160">
    <property type="protein sequence ID" value="CAE0709686.1"/>
    <property type="molecule type" value="Transcribed_RNA"/>
</dbReference>
<dbReference type="AlphaFoldDB" id="A0A7S4EFK0"/>
<dbReference type="PROSITE" id="PS50199">
    <property type="entry name" value="ZF_RANBP2_2"/>
    <property type="match status" value="1"/>
</dbReference>
<organism evidence="7">
    <name type="scientific">Pseudo-nitzschia australis</name>
    <dbReference type="NCBI Taxonomy" id="44445"/>
    <lineage>
        <taxon>Eukaryota</taxon>
        <taxon>Sar</taxon>
        <taxon>Stramenopiles</taxon>
        <taxon>Ochrophyta</taxon>
        <taxon>Bacillariophyta</taxon>
        <taxon>Bacillariophyceae</taxon>
        <taxon>Bacillariophycidae</taxon>
        <taxon>Bacillariales</taxon>
        <taxon>Bacillariaceae</taxon>
        <taxon>Pseudo-nitzschia</taxon>
    </lineage>
</organism>
<keyword evidence="2 4" id="KW-0863">Zinc-finger</keyword>
<gene>
    <name evidence="7" type="ORF">PAUS00366_LOCUS2406</name>
</gene>
<dbReference type="Gene3D" id="4.10.1060.10">
    <property type="entry name" value="Zinc finger, RanBP2-type"/>
    <property type="match status" value="1"/>
</dbReference>
<reference evidence="7" key="1">
    <citation type="submission" date="2021-01" db="EMBL/GenBank/DDBJ databases">
        <authorList>
            <person name="Corre E."/>
            <person name="Pelletier E."/>
            <person name="Niang G."/>
            <person name="Scheremetjew M."/>
            <person name="Finn R."/>
            <person name="Kale V."/>
            <person name="Holt S."/>
            <person name="Cochrane G."/>
            <person name="Meng A."/>
            <person name="Brown T."/>
            <person name="Cohen L."/>
        </authorList>
    </citation>
    <scope>NUCLEOTIDE SEQUENCE</scope>
    <source>
        <strain evidence="7">10249 10 AB</strain>
    </source>
</reference>
<evidence type="ECO:0000256" key="2">
    <source>
        <dbReference type="ARBA" id="ARBA00022771"/>
    </source>
</evidence>
<dbReference type="SMART" id="SM00547">
    <property type="entry name" value="ZnF_RBZ"/>
    <property type="match status" value="1"/>
</dbReference>
<evidence type="ECO:0000313" key="7">
    <source>
        <dbReference type="EMBL" id="CAE0709686.1"/>
    </source>
</evidence>
<dbReference type="GO" id="GO:0008270">
    <property type="term" value="F:zinc ion binding"/>
    <property type="evidence" value="ECO:0007669"/>
    <property type="project" value="UniProtKB-KW"/>
</dbReference>
<keyword evidence="1" id="KW-0479">Metal-binding</keyword>